<keyword evidence="1" id="KW-1133">Transmembrane helix</keyword>
<feature type="transmembrane region" description="Helical" evidence="1">
    <location>
        <begin position="76"/>
        <end position="101"/>
    </location>
</feature>
<keyword evidence="3" id="KW-1185">Reference proteome</keyword>
<name>A0A011MHL9_9PROT</name>
<protein>
    <submittedName>
        <fullName evidence="2">Uncharacterized protein</fullName>
    </submittedName>
</protein>
<sequence length="111" mass="12359">MKCPKCHSAELHRSRRRGLKEGWSLRRKQLAPYRCSACGNRFIAAEARPDGEQRSLSIADYLGLNDRARQQCSGPVIIAGLTSLLILLSILLFVSLAFGWLDPPSLPRQAL</sequence>
<dbReference type="EMBL" id="JFAX01000002">
    <property type="protein sequence ID" value="EXI69408.1"/>
    <property type="molecule type" value="Genomic_DNA"/>
</dbReference>
<dbReference type="Proteomes" id="UP000020218">
    <property type="component" value="Unassembled WGS sequence"/>
</dbReference>
<comment type="caution">
    <text evidence="2">The sequence shown here is derived from an EMBL/GenBank/DDBJ whole genome shotgun (WGS) entry which is preliminary data.</text>
</comment>
<dbReference type="AlphaFoldDB" id="A0A011MHL9"/>
<keyword evidence="1" id="KW-0812">Transmembrane</keyword>
<evidence type="ECO:0000313" key="2">
    <source>
        <dbReference type="EMBL" id="EXI69408.1"/>
    </source>
</evidence>
<proteinExistence type="predicted"/>
<accession>A0A011MHL9</accession>
<keyword evidence="1" id="KW-0472">Membrane</keyword>
<dbReference type="PATRIC" id="fig|1454001.3.peg.598"/>
<reference evidence="2" key="1">
    <citation type="submission" date="2014-02" db="EMBL/GenBank/DDBJ databases">
        <title>Expanding our view of genomic diversity in Candidatus Accumulibacter clades.</title>
        <authorList>
            <person name="Skennerton C.T."/>
            <person name="Barr J.J."/>
            <person name="Slater F.R."/>
            <person name="Bond P.L."/>
            <person name="Tyson G.W."/>
        </authorList>
    </citation>
    <scope>NUCLEOTIDE SEQUENCE [LARGE SCALE GENOMIC DNA]</scope>
</reference>
<organism evidence="2 3">
    <name type="scientific">Candidatus Accumulibacter adjunctus</name>
    <dbReference type="NCBI Taxonomy" id="1454001"/>
    <lineage>
        <taxon>Bacteria</taxon>
        <taxon>Pseudomonadati</taxon>
        <taxon>Pseudomonadota</taxon>
        <taxon>Betaproteobacteria</taxon>
        <taxon>Candidatus Accumulibacter</taxon>
    </lineage>
</organism>
<gene>
    <name evidence="2" type="ORF">AW08_00620</name>
</gene>
<evidence type="ECO:0000256" key="1">
    <source>
        <dbReference type="SAM" id="Phobius"/>
    </source>
</evidence>
<evidence type="ECO:0000313" key="3">
    <source>
        <dbReference type="Proteomes" id="UP000020218"/>
    </source>
</evidence>